<keyword evidence="5" id="KW-1185">Reference proteome</keyword>
<name>A0A1A9NIA9_9BURK</name>
<dbReference type="Proteomes" id="UP000078116">
    <property type="component" value="Unassembled WGS sequence"/>
</dbReference>
<sequence>MRVRAVAVAAAFAALCVSGAAMASGYAEVWNPPESTGHVAKQPKKKSGAAKVKPAAGSKAGAKHVAGAKHSAPHVMAASASGHSNKAAQGHVKPVAAKGVTKSGAGTAGARKTPSKAALMVQSDKPHAKQHAASHAQVAQAKTGQGKIVRANLVQGHTARPHVVKVAAKTGAAKPAASHANVPAQSANVSASPSSNVTNNPATASSGSLPPILH</sequence>
<evidence type="ECO:0000313" key="5">
    <source>
        <dbReference type="Proteomes" id="UP000077961"/>
    </source>
</evidence>
<reference evidence="5 6" key="1">
    <citation type="submission" date="2016-04" db="EMBL/GenBank/DDBJ databases">
        <title>Reclassification of Paraburkholderia panaciterrae (Farh et al. 2015) Dobritsa &amp; Samadpour 2016 as a later homotypic synonym of Paraburkholderia ginsengiterrae (Farh et al. 2015) Dobritsa &amp; Samadpour 2016.</title>
        <authorList>
            <person name="Dobritsa A.P."/>
            <person name="Kutumbaka K."/>
            <person name="Samadpour M."/>
        </authorList>
    </citation>
    <scope>NUCLEOTIDE SEQUENCE [LARGE SCALE GENOMIC DNA]</scope>
    <source>
        <strain evidence="4 6">DCY85</strain>
        <strain evidence="3 5">DCY85-1</strain>
    </source>
</reference>
<feature type="compositionally biased region" description="Low complexity" evidence="1">
    <location>
        <begin position="169"/>
        <end position="202"/>
    </location>
</feature>
<organism evidence="4 6">
    <name type="scientific">Paraburkholderia ginsengiterrae</name>
    <dbReference type="NCBI Taxonomy" id="1462993"/>
    <lineage>
        <taxon>Bacteria</taxon>
        <taxon>Pseudomonadati</taxon>
        <taxon>Pseudomonadota</taxon>
        <taxon>Betaproteobacteria</taxon>
        <taxon>Burkholderiales</taxon>
        <taxon>Burkholderiaceae</taxon>
        <taxon>Paraburkholderia</taxon>
    </lineage>
</organism>
<protein>
    <submittedName>
        <fullName evidence="4">Uncharacterized protein</fullName>
    </submittedName>
</protein>
<gene>
    <name evidence="3" type="ORF">A6V36_10000</name>
    <name evidence="4" type="ORF">A6V37_12840</name>
</gene>
<comment type="caution">
    <text evidence="4">The sequence shown here is derived from an EMBL/GenBank/DDBJ whole genome shotgun (WGS) entry which is preliminary data.</text>
</comment>
<feature type="region of interest" description="Disordered" evidence="1">
    <location>
        <begin position="35"/>
        <end position="60"/>
    </location>
</feature>
<evidence type="ECO:0000313" key="6">
    <source>
        <dbReference type="Proteomes" id="UP000078116"/>
    </source>
</evidence>
<evidence type="ECO:0000256" key="2">
    <source>
        <dbReference type="SAM" id="SignalP"/>
    </source>
</evidence>
<evidence type="ECO:0000256" key="1">
    <source>
        <dbReference type="SAM" id="MobiDB-lite"/>
    </source>
</evidence>
<evidence type="ECO:0000313" key="4">
    <source>
        <dbReference type="EMBL" id="OAJ65905.1"/>
    </source>
</evidence>
<dbReference type="Proteomes" id="UP000077961">
    <property type="component" value="Unassembled WGS sequence"/>
</dbReference>
<feature type="chain" id="PRO_5008394040" evidence="2">
    <location>
        <begin position="24"/>
        <end position="214"/>
    </location>
</feature>
<feature type="region of interest" description="Disordered" evidence="1">
    <location>
        <begin position="98"/>
        <end position="118"/>
    </location>
</feature>
<dbReference type="AlphaFoldDB" id="A0A1A9NIA9"/>
<dbReference type="EMBL" id="LXKA01000011">
    <property type="protein sequence ID" value="OAJ65905.1"/>
    <property type="molecule type" value="Genomic_DNA"/>
</dbReference>
<proteinExistence type="predicted"/>
<accession>A0A1A9NIA9</accession>
<evidence type="ECO:0000313" key="3">
    <source>
        <dbReference type="EMBL" id="OAJ54049.1"/>
    </source>
</evidence>
<dbReference type="EMBL" id="LXJZ01000209">
    <property type="protein sequence ID" value="OAJ54049.1"/>
    <property type="molecule type" value="Genomic_DNA"/>
</dbReference>
<feature type="signal peptide" evidence="2">
    <location>
        <begin position="1"/>
        <end position="23"/>
    </location>
</feature>
<keyword evidence="2" id="KW-0732">Signal</keyword>
<dbReference type="OrthoDB" id="9027696at2"/>
<feature type="region of interest" description="Disordered" evidence="1">
    <location>
        <begin position="169"/>
        <end position="214"/>
    </location>
</feature>
<dbReference type="STRING" id="1462993.A6V36_10000"/>